<dbReference type="RefSeq" id="WP_207273528.1">
    <property type="nucleotide sequence ID" value="NZ_JAFMPK010000009.1"/>
</dbReference>
<gene>
    <name evidence="1" type="ORF">J0911_00995</name>
</gene>
<dbReference type="InterPro" id="IPR023833">
    <property type="entry name" value="Signal_pept_SipW-depend-type"/>
</dbReference>
<comment type="caution">
    <text evidence="1">The sequence shown here is derived from an EMBL/GenBank/DDBJ whole genome shotgun (WGS) entry which is preliminary data.</text>
</comment>
<evidence type="ECO:0000313" key="2">
    <source>
        <dbReference type="Proteomes" id="UP000664617"/>
    </source>
</evidence>
<name>A0ABS3I580_9MICO</name>
<proteinExistence type="predicted"/>
<organism evidence="1 2">
    <name type="scientific">Myceligenerans salitolerans</name>
    <dbReference type="NCBI Taxonomy" id="1230528"/>
    <lineage>
        <taxon>Bacteria</taxon>
        <taxon>Bacillati</taxon>
        <taxon>Actinomycetota</taxon>
        <taxon>Actinomycetes</taxon>
        <taxon>Micrococcales</taxon>
        <taxon>Promicromonosporaceae</taxon>
        <taxon>Myceligenerans</taxon>
    </lineage>
</organism>
<dbReference type="NCBIfam" id="TIGR04089">
    <property type="entry name" value="exp_by_SipW_III"/>
    <property type="match status" value="1"/>
</dbReference>
<protein>
    <submittedName>
        <fullName evidence="1">Alternate-type signal peptide domain-containing protein</fullName>
    </submittedName>
</protein>
<accession>A0ABS3I580</accession>
<dbReference type="EMBL" id="JAFMPK010000009">
    <property type="protein sequence ID" value="MBO0607603.1"/>
    <property type="molecule type" value="Genomic_DNA"/>
</dbReference>
<keyword evidence="2" id="KW-1185">Reference proteome</keyword>
<reference evidence="2" key="2">
    <citation type="submission" date="2023-07" db="EMBL/GenBank/DDBJ databases">
        <title>Myceligenerans salitolerans sp. nov., a halotolerant actinomycete isolated from a salt lake in Xinjiang, China.</title>
        <authorList>
            <person name="Guan T."/>
        </authorList>
    </citation>
    <scope>NUCLEOTIDE SEQUENCE [LARGE SCALE GENOMIC DNA]</scope>
    <source>
        <strain evidence="2">XHU 5031</strain>
    </source>
</reference>
<evidence type="ECO:0000313" key="1">
    <source>
        <dbReference type="EMBL" id="MBO0607603.1"/>
    </source>
</evidence>
<dbReference type="InterPro" id="IPR024006">
    <property type="entry name" value="Alt_signal_exp_actinobact"/>
</dbReference>
<dbReference type="NCBIfam" id="TIGR04088">
    <property type="entry name" value="cognate_SipW"/>
    <property type="match status" value="1"/>
</dbReference>
<reference evidence="1 2" key="1">
    <citation type="submission" date="2021-03" db="EMBL/GenBank/DDBJ databases">
        <authorList>
            <person name="Xin L."/>
        </authorList>
    </citation>
    <scope>NUCLEOTIDE SEQUENCE [LARGE SCALE GENOMIC DNA]</scope>
    <source>
        <strain evidence="1 2">XHU 5031</strain>
    </source>
</reference>
<dbReference type="Proteomes" id="UP000664617">
    <property type="component" value="Unassembled WGS sequence"/>
</dbReference>
<sequence length="183" mass="18233">MERLTKAALATGGAALLLLGGAGTLAYWTAEGTAEGPDIVSGSFSLSSSSCEDTWTLDDGTPLTGGSALVPGDTVTLECVYTIAGEGQHLALGDVTVSAPTWETENAFTAELTLTDPSFTVNGTEPALPAPIATGDTVEVLLGVNFDGPGATNASQSTTGAELIAALDTVTVTMTQAHAEAAG</sequence>